<accession>A0ACC1B681</accession>
<organism evidence="1 2">
    <name type="scientific">Pistacia atlantica</name>
    <dbReference type="NCBI Taxonomy" id="434234"/>
    <lineage>
        <taxon>Eukaryota</taxon>
        <taxon>Viridiplantae</taxon>
        <taxon>Streptophyta</taxon>
        <taxon>Embryophyta</taxon>
        <taxon>Tracheophyta</taxon>
        <taxon>Spermatophyta</taxon>
        <taxon>Magnoliopsida</taxon>
        <taxon>eudicotyledons</taxon>
        <taxon>Gunneridae</taxon>
        <taxon>Pentapetalae</taxon>
        <taxon>rosids</taxon>
        <taxon>malvids</taxon>
        <taxon>Sapindales</taxon>
        <taxon>Anacardiaceae</taxon>
        <taxon>Pistacia</taxon>
    </lineage>
</organism>
<protein>
    <submittedName>
        <fullName evidence="1">Uncharacterized protein</fullName>
    </submittedName>
</protein>
<reference evidence="2" key="1">
    <citation type="journal article" date="2023" name="G3 (Bethesda)">
        <title>Genome assembly and association tests identify interacting loci associated with vigor, precocity, and sex in interspecific pistachio rootstocks.</title>
        <authorList>
            <person name="Palmer W."/>
            <person name="Jacygrad E."/>
            <person name="Sagayaradj S."/>
            <person name="Cavanaugh K."/>
            <person name="Han R."/>
            <person name="Bertier L."/>
            <person name="Beede B."/>
            <person name="Kafkas S."/>
            <person name="Golino D."/>
            <person name="Preece J."/>
            <person name="Michelmore R."/>
        </authorList>
    </citation>
    <scope>NUCLEOTIDE SEQUENCE [LARGE SCALE GENOMIC DNA]</scope>
</reference>
<dbReference type="Proteomes" id="UP001164250">
    <property type="component" value="Chromosome 6"/>
</dbReference>
<evidence type="ECO:0000313" key="2">
    <source>
        <dbReference type="Proteomes" id="UP001164250"/>
    </source>
</evidence>
<evidence type="ECO:0000313" key="1">
    <source>
        <dbReference type="EMBL" id="KAJ0094401.1"/>
    </source>
</evidence>
<dbReference type="EMBL" id="CM047902">
    <property type="protein sequence ID" value="KAJ0094401.1"/>
    <property type="molecule type" value="Genomic_DNA"/>
</dbReference>
<name>A0ACC1B681_9ROSI</name>
<proteinExistence type="predicted"/>
<keyword evidence="2" id="KW-1185">Reference proteome</keyword>
<sequence>MHKDISSCKKYPHNADIAQTLLSYFNTTNKEEGDSSSTISTWRFNQDVTRQLLADYVIIKQEPFRKVKQLAFKRLLSSMHPLWNNISRHMVAKDVVKIFNCEKVTLKNNLCNLKSRIALTTDIWNFIQNISYLYLTGHYIDKRWVLHKRILSFVPISSYRGREIRKVVEKCIHDWGIEKQVSYIAIDNANANDVAIVCLRESLADRSDLILNGKCFHMRCTAHIMNLIVKDDLSESRDCISQICNSVKYVRSSLARAEAFQRCVKEERITYKGGLCLNVVTRWNSTFLMLDDA</sequence>
<gene>
    <name evidence="1" type="ORF">Patl1_15976</name>
</gene>
<comment type="caution">
    <text evidence="1">The sequence shown here is derived from an EMBL/GenBank/DDBJ whole genome shotgun (WGS) entry which is preliminary data.</text>
</comment>